<dbReference type="GO" id="GO:0016773">
    <property type="term" value="F:phosphotransferase activity, alcohol group as acceptor"/>
    <property type="evidence" value="ECO:0007669"/>
    <property type="project" value="InterPro"/>
</dbReference>
<keyword evidence="2" id="KW-1185">Reference proteome</keyword>
<dbReference type="PANTHER" id="PTHR30605">
    <property type="entry name" value="ANHYDRO-N-ACETYLMURAMIC ACID KINASE"/>
    <property type="match status" value="1"/>
</dbReference>
<dbReference type="InterPro" id="IPR043129">
    <property type="entry name" value="ATPase_NBD"/>
</dbReference>
<dbReference type="NCBIfam" id="NF007144">
    <property type="entry name" value="PRK09585.2-3"/>
    <property type="match status" value="1"/>
</dbReference>
<dbReference type="GO" id="GO:0006040">
    <property type="term" value="P:amino sugar metabolic process"/>
    <property type="evidence" value="ECO:0007669"/>
    <property type="project" value="InterPro"/>
</dbReference>
<sequence length="353" mass="39624">MKKNNYHIIGVMSGTSLDGIDLAEIVFNYFEEKWSFEILAAETIAYSSFWKDELREAINYSEEKLERLDFKYTEKLSEETSKFIKKHNIQEIDAICSHGHTILHQPSKGFTYQIGNLPRISKMLRQTVICDFRVQDVELGGQGAPLVPIGDKLLFPEYDYCLNLGGFANCSFEKNGERIAFDICPANIVLNKYAEKLGKDFDEDGKLAASGKVNEQLLQKLNSLSFYAEKPPKSLGLEWVQSAIFPLLEAAKISCEDILRTFTEHIAIQLANQFSLNASVLMTGGGVYNSFLIERLKNLASVEVIIPPPVIVEYKEALIFGLLGVLKLRDEVNCLASVTGAERDHSSGKIFFP</sequence>
<dbReference type="SUPFAM" id="SSF53067">
    <property type="entry name" value="Actin-like ATPase domain"/>
    <property type="match status" value="1"/>
</dbReference>
<accession>A0A5C6Z139</accession>
<dbReference type="EMBL" id="VORT01000003">
    <property type="protein sequence ID" value="TXD73798.1"/>
    <property type="molecule type" value="Genomic_DNA"/>
</dbReference>
<gene>
    <name evidence="1" type="ORF">ESU54_04830</name>
</gene>
<dbReference type="InterPro" id="IPR005338">
    <property type="entry name" value="Anhydro_N_Ac-Mur_kinase"/>
</dbReference>
<evidence type="ECO:0000313" key="2">
    <source>
        <dbReference type="Proteomes" id="UP000321497"/>
    </source>
</evidence>
<protein>
    <submittedName>
        <fullName evidence="1">Anhydro-N-acetylmuramic acid kinase</fullName>
        <ecNumber evidence="1">2.7.1.170</ecNumber>
    </submittedName>
</protein>
<evidence type="ECO:0000313" key="1">
    <source>
        <dbReference type="EMBL" id="TXD73798.1"/>
    </source>
</evidence>
<dbReference type="OrthoDB" id="9763949at2"/>
<dbReference type="PANTHER" id="PTHR30605:SF0">
    <property type="entry name" value="ANHYDRO-N-ACETYLMURAMIC ACID KINASE"/>
    <property type="match status" value="1"/>
</dbReference>
<dbReference type="RefSeq" id="WP_111843574.1">
    <property type="nucleotide sequence ID" value="NZ_UEGI01000002.1"/>
</dbReference>
<name>A0A5C6Z139_9FLAO</name>
<keyword evidence="1" id="KW-0418">Kinase</keyword>
<dbReference type="Gene3D" id="3.30.420.40">
    <property type="match status" value="2"/>
</dbReference>
<dbReference type="Pfam" id="PF03702">
    <property type="entry name" value="AnmK"/>
    <property type="match status" value="1"/>
</dbReference>
<reference evidence="1 2" key="1">
    <citation type="submission" date="2019-08" db="EMBL/GenBank/DDBJ databases">
        <title>Genome of Aequorivita antarctica SW49 (type strain).</title>
        <authorList>
            <person name="Bowman J.P."/>
        </authorList>
    </citation>
    <scope>NUCLEOTIDE SEQUENCE [LARGE SCALE GENOMIC DNA]</scope>
    <source>
        <strain evidence="1 2">SW49</strain>
    </source>
</reference>
<proteinExistence type="predicted"/>
<dbReference type="Proteomes" id="UP000321497">
    <property type="component" value="Unassembled WGS sequence"/>
</dbReference>
<organism evidence="1 2">
    <name type="scientific">Aequorivita antarctica</name>
    <dbReference type="NCBI Taxonomy" id="153266"/>
    <lineage>
        <taxon>Bacteria</taxon>
        <taxon>Pseudomonadati</taxon>
        <taxon>Bacteroidota</taxon>
        <taxon>Flavobacteriia</taxon>
        <taxon>Flavobacteriales</taxon>
        <taxon>Flavobacteriaceae</taxon>
        <taxon>Aequorivita</taxon>
    </lineage>
</organism>
<dbReference type="GO" id="GO:0009254">
    <property type="term" value="P:peptidoglycan turnover"/>
    <property type="evidence" value="ECO:0007669"/>
    <property type="project" value="InterPro"/>
</dbReference>
<keyword evidence="1" id="KW-0808">Transferase</keyword>
<dbReference type="GO" id="GO:0016301">
    <property type="term" value="F:kinase activity"/>
    <property type="evidence" value="ECO:0007669"/>
    <property type="project" value="UniProtKB-KW"/>
</dbReference>
<dbReference type="EC" id="2.7.1.170" evidence="1"/>
<comment type="caution">
    <text evidence="1">The sequence shown here is derived from an EMBL/GenBank/DDBJ whole genome shotgun (WGS) entry which is preliminary data.</text>
</comment>
<dbReference type="AlphaFoldDB" id="A0A5C6Z139"/>
<dbReference type="GO" id="GO:0005524">
    <property type="term" value="F:ATP binding"/>
    <property type="evidence" value="ECO:0007669"/>
    <property type="project" value="InterPro"/>
</dbReference>